<name>A0ABV3H8N0_9ACTN</name>
<reference evidence="2 3" key="1">
    <citation type="submission" date="2024-06" db="EMBL/GenBank/DDBJ databases">
        <title>The Natural Products Discovery Center: Release of the First 8490 Sequenced Strains for Exploring Actinobacteria Biosynthetic Diversity.</title>
        <authorList>
            <person name="Kalkreuter E."/>
            <person name="Kautsar S.A."/>
            <person name="Yang D."/>
            <person name="Bader C.D."/>
            <person name="Teijaro C.N."/>
            <person name="Fluegel L."/>
            <person name="Davis C.M."/>
            <person name="Simpson J.R."/>
            <person name="Lauterbach L."/>
            <person name="Steele A.D."/>
            <person name="Gui C."/>
            <person name="Meng S."/>
            <person name="Li G."/>
            <person name="Viehrig K."/>
            <person name="Ye F."/>
            <person name="Su P."/>
            <person name="Kiefer A.F."/>
            <person name="Nichols A."/>
            <person name="Cepeda A.J."/>
            <person name="Yan W."/>
            <person name="Fan B."/>
            <person name="Jiang Y."/>
            <person name="Adhikari A."/>
            <person name="Zheng C.-J."/>
            <person name="Schuster L."/>
            <person name="Cowan T.M."/>
            <person name="Smanski M.J."/>
            <person name="Chevrette M.G."/>
            <person name="De Carvalho L.P.S."/>
            <person name="Shen B."/>
        </authorList>
    </citation>
    <scope>NUCLEOTIDE SEQUENCE [LARGE SCALE GENOMIC DNA]</scope>
    <source>
        <strain evidence="2 3">NPDC049574</strain>
    </source>
</reference>
<dbReference type="SUPFAM" id="SSF47413">
    <property type="entry name" value="lambda repressor-like DNA-binding domains"/>
    <property type="match status" value="1"/>
</dbReference>
<dbReference type="InterPro" id="IPR043917">
    <property type="entry name" value="DUF5753"/>
</dbReference>
<sequence length="274" mass="30446">MRRLAAELRRLREAAGLSQEDVANQTGVNVATLYRIETGRAKPQPRTLNALLDTYGVTGPDREALILLQKDAGKRGWLDTSDSGLTEQYTAYINFEAEAREILNFETTFIPGLLQTPDYAREVIAGVLPTATEDDIQRRVDARLKRQELLSARDAPQLWAVIDEAALHRRVGGALVMRDQLRHLVAQARNPHITIQVIPFKAGAHPGMPGSFIILRFGKIAPDIVYIDSMGGDLFLEEEAELTRHNMVFEHLRAIALSPSDAVTLLTSLSEDQD</sequence>
<proteinExistence type="predicted"/>
<keyword evidence="3" id="KW-1185">Reference proteome</keyword>
<gene>
    <name evidence="2" type="ORF">AB0K40_25460</name>
</gene>
<protein>
    <submittedName>
        <fullName evidence="2">Helix-turn-helix transcriptional regulator</fullName>
    </submittedName>
</protein>
<dbReference type="Gene3D" id="1.10.260.40">
    <property type="entry name" value="lambda repressor-like DNA-binding domains"/>
    <property type="match status" value="1"/>
</dbReference>
<dbReference type="CDD" id="cd00093">
    <property type="entry name" value="HTH_XRE"/>
    <property type="match status" value="1"/>
</dbReference>
<dbReference type="Proteomes" id="UP001552427">
    <property type="component" value="Unassembled WGS sequence"/>
</dbReference>
<accession>A0ABV3H8N0</accession>
<dbReference type="InterPro" id="IPR010982">
    <property type="entry name" value="Lambda_DNA-bd_dom_sf"/>
</dbReference>
<evidence type="ECO:0000259" key="1">
    <source>
        <dbReference type="PROSITE" id="PS50943"/>
    </source>
</evidence>
<dbReference type="PROSITE" id="PS50943">
    <property type="entry name" value="HTH_CROC1"/>
    <property type="match status" value="1"/>
</dbReference>
<dbReference type="Pfam" id="PF13560">
    <property type="entry name" value="HTH_31"/>
    <property type="match status" value="1"/>
</dbReference>
<evidence type="ECO:0000313" key="3">
    <source>
        <dbReference type="Proteomes" id="UP001552427"/>
    </source>
</evidence>
<dbReference type="SMART" id="SM00530">
    <property type="entry name" value="HTH_XRE"/>
    <property type="match status" value="1"/>
</dbReference>
<dbReference type="InterPro" id="IPR001387">
    <property type="entry name" value="Cro/C1-type_HTH"/>
</dbReference>
<evidence type="ECO:0000313" key="2">
    <source>
        <dbReference type="EMBL" id="MEV4288870.1"/>
    </source>
</evidence>
<dbReference type="RefSeq" id="WP_364454247.1">
    <property type="nucleotide sequence ID" value="NZ_JBFARM010000007.1"/>
</dbReference>
<feature type="domain" description="HTH cro/C1-type" evidence="1">
    <location>
        <begin position="8"/>
        <end position="62"/>
    </location>
</feature>
<dbReference type="Pfam" id="PF19054">
    <property type="entry name" value="DUF5753"/>
    <property type="match status" value="1"/>
</dbReference>
<comment type="caution">
    <text evidence="2">The sequence shown here is derived from an EMBL/GenBank/DDBJ whole genome shotgun (WGS) entry which is preliminary data.</text>
</comment>
<organism evidence="2 3">
    <name type="scientific">Nonomuraea bangladeshensis</name>
    <dbReference type="NCBI Taxonomy" id="404385"/>
    <lineage>
        <taxon>Bacteria</taxon>
        <taxon>Bacillati</taxon>
        <taxon>Actinomycetota</taxon>
        <taxon>Actinomycetes</taxon>
        <taxon>Streptosporangiales</taxon>
        <taxon>Streptosporangiaceae</taxon>
        <taxon>Nonomuraea</taxon>
    </lineage>
</organism>
<dbReference type="EMBL" id="JBFARM010000007">
    <property type="protein sequence ID" value="MEV4288870.1"/>
    <property type="molecule type" value="Genomic_DNA"/>
</dbReference>